<accession>A0ABU1MMK4</accession>
<dbReference type="Proteomes" id="UP001184150">
    <property type="component" value="Unassembled WGS sequence"/>
</dbReference>
<comment type="caution">
    <text evidence="1">The sequence shown here is derived from an EMBL/GenBank/DDBJ whole genome shotgun (WGS) entry which is preliminary data.</text>
</comment>
<protein>
    <recommendedName>
        <fullName evidence="3">Lysophospholipase L1</fullName>
    </recommendedName>
</protein>
<organism evidence="1 2">
    <name type="scientific">Novosphingobium capsulatum</name>
    <dbReference type="NCBI Taxonomy" id="13688"/>
    <lineage>
        <taxon>Bacteria</taxon>
        <taxon>Pseudomonadati</taxon>
        <taxon>Pseudomonadota</taxon>
        <taxon>Alphaproteobacteria</taxon>
        <taxon>Sphingomonadales</taxon>
        <taxon>Sphingomonadaceae</taxon>
        <taxon>Novosphingobium</taxon>
    </lineage>
</organism>
<name>A0ABU1MMK4_9SPHN</name>
<dbReference type="EMBL" id="JAVDRD010000005">
    <property type="protein sequence ID" value="MDR6511444.1"/>
    <property type="molecule type" value="Genomic_DNA"/>
</dbReference>
<proteinExistence type="predicted"/>
<evidence type="ECO:0008006" key="3">
    <source>
        <dbReference type="Google" id="ProtNLM"/>
    </source>
</evidence>
<dbReference type="SUPFAM" id="SSF52266">
    <property type="entry name" value="SGNH hydrolase"/>
    <property type="match status" value="1"/>
</dbReference>
<reference evidence="1 2" key="1">
    <citation type="submission" date="2023-07" db="EMBL/GenBank/DDBJ databases">
        <title>Sorghum-associated microbial communities from plants grown in Nebraska, USA.</title>
        <authorList>
            <person name="Schachtman D."/>
        </authorList>
    </citation>
    <scope>NUCLEOTIDE SEQUENCE [LARGE SCALE GENOMIC DNA]</scope>
    <source>
        <strain evidence="1 2">DS1027</strain>
    </source>
</reference>
<keyword evidence="2" id="KW-1185">Reference proteome</keyword>
<gene>
    <name evidence="1" type="ORF">J2792_002316</name>
</gene>
<sequence>MTDFSHSTPLADPSIYSKAMIPLRVEGTTPTDPTQDTFAQVSLQSIIDRASNPVSQSAIDAQVAAGNATASATSASISQQAALAAANATGTLYTPTSVGAAPPYKVSAINIGAAGTATGTGRFAGGTSGLTGFSWTYQATPGSGISAPMWPDKTALSTSSTPPTLTATNGGVSGATATATMAQLQNGDTFLAPSADYKQLLLWQVSGGVVAAVPDGNGTQYGQPLATSVLPFVGTSTIAPAGTAASGSNAGTDGKVWYWPDTIKPYDQWIDTLSIAFSAAGSYKIIVASVNGDGTLNSVSTSATRTAAVGVNTATSLQIYVPAGAVIGVQLISGNWYYAAGSFGGTQWTSTAIPTTNTAKSIGTTNGIKWGVTLLAETVYKARYGFALATSNASTLAIAVVSLGGTVTVGSTTPVASGTAASSYTVVPNAPAAAAGYVTGFTIGLSSAQTVNLLILSLAGSVATIVSSTAIAVSSGLQTVSGLQIPIAAGQFAAVSVSTASSNGIYYNASDGQSIYYKASALNSGDTLTGPVTNFFRFELNITMITGVSAQASVALAQSTANAAALGASTQQGFIPATDGTGTADAATTWFSATRFAQSGTLSVVSLWSATAGPAVLFTANISGSSVTIVSQQNVTFSAGLNTFTNFNPAVTAGQILGLYTASGSIRYASGGGTCLKYVGQASGTVTVSPAGVGLRLGWQIDSGVFRTLQTLSQGVGAPTSGIGLLASADSSGGSDSATVFASARLQHPTPCVPTGTFTLSSIPNNGDGFWGTGRVSVNGVTISLPVQPELGARFLKLRSALVSQIYSGSALIINGDSITNGLQASSPQTSYVGLITRFANMGIALDEAVLSNFDTTDTSGGPAFHGLTFASPSTVTNGTGGPLQTSLLLQPGQSMSFTGAYERVDVTYTGVSGGTLVFAYGGTTYATVNTTASGNDLLAGAGATGQTASSTYSITNTGSVAVEITSLMRFGVKASGSPPRLYVCRFAHGNYRFTNYGAAQIASMMRIATAIAGGTNHFLVPALGTNDSIGGVAYATLKANVTSYVNAWVSAGIPVSQMLPIMPWRWTSYGGGGSFEQGNAAIRDAYRTLGIGRFVQTDGFDMVAQGYGAHPNDAGFLLEFNALVSAFCAGTI</sequence>
<dbReference type="RefSeq" id="WP_309805311.1">
    <property type="nucleotide sequence ID" value="NZ_JAVDRD010000005.1"/>
</dbReference>
<evidence type="ECO:0000313" key="1">
    <source>
        <dbReference type="EMBL" id="MDR6511444.1"/>
    </source>
</evidence>
<evidence type="ECO:0000313" key="2">
    <source>
        <dbReference type="Proteomes" id="UP001184150"/>
    </source>
</evidence>